<dbReference type="InterPro" id="IPR051416">
    <property type="entry name" value="phD-YefM_TA_antitoxins"/>
</dbReference>
<dbReference type="PANTHER" id="PTHR35377">
    <property type="entry name" value="ANTITOXIN VAPB49-RELATED-RELATED"/>
    <property type="match status" value="1"/>
</dbReference>
<dbReference type="Gene3D" id="3.40.1620.10">
    <property type="entry name" value="YefM-like domain"/>
    <property type="match status" value="1"/>
</dbReference>
<evidence type="ECO:0000256" key="1">
    <source>
        <dbReference type="ARBA" id="ARBA00009981"/>
    </source>
</evidence>
<dbReference type="AlphaFoldDB" id="A0A1M7TL56"/>
<dbReference type="InterPro" id="IPR036165">
    <property type="entry name" value="YefM-like_sf"/>
</dbReference>
<evidence type="ECO:0000313" key="3">
    <source>
        <dbReference type="EMBL" id="SHN71426.1"/>
    </source>
</evidence>
<dbReference type="Proteomes" id="UP000184428">
    <property type="component" value="Unassembled WGS sequence"/>
</dbReference>
<dbReference type="OrthoDB" id="557859at2"/>
<name>A0A1M7TL56_9ACTN</name>
<comment type="similarity">
    <text evidence="1">Belongs to the phD/YefM antitoxin family.</text>
</comment>
<gene>
    <name evidence="3" type="ORF">SAMN05660350_01899</name>
</gene>
<dbReference type="RefSeq" id="WP_072916970.1">
    <property type="nucleotide sequence ID" value="NZ_FRDM01000007.1"/>
</dbReference>
<feature type="region of interest" description="Disordered" evidence="2">
    <location>
        <begin position="71"/>
        <end position="93"/>
    </location>
</feature>
<dbReference type="PANTHER" id="PTHR35377:SF5">
    <property type="entry name" value="ANTITOXIN VAPB46"/>
    <property type="match status" value="1"/>
</dbReference>
<organism evidence="3 4">
    <name type="scientific">Geodermatophilus obscurus</name>
    <dbReference type="NCBI Taxonomy" id="1861"/>
    <lineage>
        <taxon>Bacteria</taxon>
        <taxon>Bacillati</taxon>
        <taxon>Actinomycetota</taxon>
        <taxon>Actinomycetes</taxon>
        <taxon>Geodermatophilales</taxon>
        <taxon>Geodermatophilaceae</taxon>
        <taxon>Geodermatophilus</taxon>
    </lineage>
</organism>
<feature type="compositionally biased region" description="Low complexity" evidence="2">
    <location>
        <begin position="71"/>
        <end position="84"/>
    </location>
</feature>
<dbReference type="NCBIfam" id="TIGR01552">
    <property type="entry name" value="phd_fam"/>
    <property type="match status" value="1"/>
</dbReference>
<protein>
    <submittedName>
        <fullName evidence="3">Prevent-host-death family protein</fullName>
    </submittedName>
</protein>
<reference evidence="3 4" key="1">
    <citation type="submission" date="2016-12" db="EMBL/GenBank/DDBJ databases">
        <authorList>
            <person name="Song W.-J."/>
            <person name="Kurnit D.M."/>
        </authorList>
    </citation>
    <scope>NUCLEOTIDE SEQUENCE [LARGE SCALE GENOMIC DNA]</scope>
    <source>
        <strain evidence="3 4">DSM 43162</strain>
    </source>
</reference>
<dbReference type="GO" id="GO:0097351">
    <property type="term" value="F:toxin sequestering activity"/>
    <property type="evidence" value="ECO:0007669"/>
    <property type="project" value="TreeGrafter"/>
</dbReference>
<sequence>MGTTRIGVRELRQNASRYLALVKAGETVEVTERGELVAVLAPPSPAVTARERLIAEGRLIPATGPRFIPEPVAAAPGAPSVSEALAEQRAERL</sequence>
<accession>A0A1M7TL56</accession>
<evidence type="ECO:0000256" key="2">
    <source>
        <dbReference type="SAM" id="MobiDB-lite"/>
    </source>
</evidence>
<dbReference type="EMBL" id="FRDM01000007">
    <property type="protein sequence ID" value="SHN71426.1"/>
    <property type="molecule type" value="Genomic_DNA"/>
</dbReference>
<evidence type="ECO:0000313" key="4">
    <source>
        <dbReference type="Proteomes" id="UP000184428"/>
    </source>
</evidence>
<dbReference type="SUPFAM" id="SSF143120">
    <property type="entry name" value="YefM-like"/>
    <property type="match status" value="1"/>
</dbReference>
<proteinExistence type="inferred from homology"/>